<dbReference type="PROSITE" id="PS00011">
    <property type="entry name" value="GLA_1"/>
    <property type="match status" value="1"/>
</dbReference>
<protein>
    <recommendedName>
        <fullName evidence="12">Osteocalcin</fullName>
    </recommendedName>
</protein>
<name>A0AAW1APF4_CROAD</name>
<evidence type="ECO:0000256" key="4">
    <source>
        <dbReference type="ARBA" id="ARBA00022525"/>
    </source>
</evidence>
<feature type="region of interest" description="Disordered" evidence="13">
    <location>
        <begin position="1"/>
        <end position="99"/>
    </location>
</feature>
<accession>A0AAW1APF4</accession>
<dbReference type="GO" id="GO:0001649">
    <property type="term" value="P:osteoblast differentiation"/>
    <property type="evidence" value="ECO:0007669"/>
    <property type="project" value="TreeGrafter"/>
</dbReference>
<feature type="compositionally biased region" description="Basic and acidic residues" evidence="13">
    <location>
        <begin position="1"/>
        <end position="10"/>
    </location>
</feature>
<dbReference type="GO" id="GO:0008147">
    <property type="term" value="F:structural constituent of bone"/>
    <property type="evidence" value="ECO:0007669"/>
    <property type="project" value="TreeGrafter"/>
</dbReference>
<evidence type="ECO:0000256" key="12">
    <source>
        <dbReference type="RuleBase" id="RU361261"/>
    </source>
</evidence>
<organism evidence="15 16">
    <name type="scientific">Crotalus adamanteus</name>
    <name type="common">Eastern diamondback rattlesnake</name>
    <dbReference type="NCBI Taxonomy" id="8729"/>
    <lineage>
        <taxon>Eukaryota</taxon>
        <taxon>Metazoa</taxon>
        <taxon>Chordata</taxon>
        <taxon>Craniata</taxon>
        <taxon>Vertebrata</taxon>
        <taxon>Euteleostomi</taxon>
        <taxon>Lepidosauria</taxon>
        <taxon>Squamata</taxon>
        <taxon>Bifurcata</taxon>
        <taxon>Unidentata</taxon>
        <taxon>Episquamata</taxon>
        <taxon>Toxicofera</taxon>
        <taxon>Serpentes</taxon>
        <taxon>Colubroidea</taxon>
        <taxon>Viperidae</taxon>
        <taxon>Crotalinae</taxon>
        <taxon>Crotalus</taxon>
    </lineage>
</organism>
<comment type="function">
    <text evidence="12">Binds strongly to apatite and calcium.</text>
</comment>
<evidence type="ECO:0000256" key="9">
    <source>
        <dbReference type="PIRSR" id="PIRSR602384-1"/>
    </source>
</evidence>
<evidence type="ECO:0000256" key="8">
    <source>
        <dbReference type="ARBA" id="ARBA00023157"/>
    </source>
</evidence>
<dbReference type="Proteomes" id="UP001474421">
    <property type="component" value="Unassembled WGS sequence"/>
</dbReference>
<sequence length="211" mass="23188">MERRAIREESDGGGLHSRRPPQQTARSPPKSLPKRAWRRPRPLFQPPLARSLAGFPQRPREPTEQEEEEEAATRPLLLPRPARGSIKGAPGRPGREKCPEQPRLAMNALLLTALCALAGLCLVRPGDAAHARSADGSPRSEAFVSKRVGAEVVKRQKRNYNSGYDAAGAAPQVAVNPFEAQREVCELSPDCDELADQIGFQEAYRQLYGPI</sequence>
<feature type="binding site" evidence="9">
    <location>
        <position position="186"/>
    </location>
    <ligand>
        <name>Ca(2+)</name>
        <dbReference type="ChEBI" id="CHEBI:29108"/>
        <label>1</label>
    </ligand>
</feature>
<reference evidence="15 16" key="1">
    <citation type="journal article" date="2024" name="Proc. Natl. Acad. Sci. U.S.A.">
        <title>The genetic regulatory architecture and epigenomic basis for age-related changes in rattlesnake venom.</title>
        <authorList>
            <person name="Hogan M.P."/>
            <person name="Holding M.L."/>
            <person name="Nystrom G.S."/>
            <person name="Colston T.J."/>
            <person name="Bartlett D.A."/>
            <person name="Mason A.J."/>
            <person name="Ellsworth S.A."/>
            <person name="Rautsaw R.M."/>
            <person name="Lawrence K.C."/>
            <person name="Strickland J.L."/>
            <person name="He B."/>
            <person name="Fraser P."/>
            <person name="Margres M.J."/>
            <person name="Gilbert D.M."/>
            <person name="Gibbs H.L."/>
            <person name="Parkinson C.L."/>
            <person name="Rokyta D.R."/>
        </authorList>
    </citation>
    <scope>NUCLEOTIDE SEQUENCE [LARGE SCALE GENOMIC DNA]</scope>
    <source>
        <strain evidence="15">DRR0105</strain>
    </source>
</reference>
<dbReference type="GO" id="GO:0030500">
    <property type="term" value="P:regulation of bone mineralization"/>
    <property type="evidence" value="ECO:0007669"/>
    <property type="project" value="InterPro"/>
</dbReference>
<feature type="modified residue" description="4-carboxyglutamate" evidence="11">
    <location>
        <position position="183"/>
    </location>
</feature>
<comment type="similarity">
    <text evidence="2 12">Belongs to the osteocalcin/matrix Gla protein family.</text>
</comment>
<feature type="modified residue" description="4-carboxyglutamate" evidence="11">
    <location>
        <position position="179"/>
    </location>
</feature>
<dbReference type="PANTHER" id="PTHR14235">
    <property type="entry name" value="OSTEOCALCIN"/>
    <property type="match status" value="1"/>
</dbReference>
<dbReference type="GO" id="GO:0046848">
    <property type="term" value="F:hydroxyapatite binding"/>
    <property type="evidence" value="ECO:0007669"/>
    <property type="project" value="TreeGrafter"/>
</dbReference>
<evidence type="ECO:0000259" key="14">
    <source>
        <dbReference type="PROSITE" id="PS50998"/>
    </source>
</evidence>
<dbReference type="Pfam" id="PF25890">
    <property type="entry name" value="BGLAP_C"/>
    <property type="match status" value="1"/>
</dbReference>
<feature type="binding site" evidence="9">
    <location>
        <position position="179"/>
    </location>
    <ligand>
        <name>Ca(2+)</name>
        <dbReference type="ChEBI" id="CHEBI:29108"/>
        <label>1</label>
    </ligand>
</feature>
<dbReference type="EMBL" id="JAOTOJ010000019">
    <property type="protein sequence ID" value="KAK9391360.1"/>
    <property type="molecule type" value="Genomic_DNA"/>
</dbReference>
<dbReference type="AlphaFoldDB" id="A0AAW1APF4"/>
<dbReference type="PRINTS" id="PR00002">
    <property type="entry name" value="GLABONE"/>
</dbReference>
<dbReference type="GO" id="GO:0031214">
    <property type="term" value="P:biomineral tissue development"/>
    <property type="evidence" value="ECO:0007669"/>
    <property type="project" value="UniProtKB-KW"/>
</dbReference>
<evidence type="ECO:0000256" key="7">
    <source>
        <dbReference type="ARBA" id="ARBA00022837"/>
    </source>
</evidence>
<dbReference type="GO" id="GO:0060348">
    <property type="term" value="P:bone development"/>
    <property type="evidence" value="ECO:0007669"/>
    <property type="project" value="InterPro"/>
</dbReference>
<evidence type="ECO:0000256" key="10">
    <source>
        <dbReference type="PIRSR" id="PIRSR602384-2"/>
    </source>
</evidence>
<dbReference type="InterPro" id="IPR058704">
    <property type="entry name" value="BGLAP-like_C"/>
</dbReference>
<dbReference type="PROSITE" id="PS50998">
    <property type="entry name" value="GLA_2"/>
    <property type="match status" value="1"/>
</dbReference>
<dbReference type="GO" id="GO:1900076">
    <property type="term" value="P:regulation of cellular response to insulin stimulus"/>
    <property type="evidence" value="ECO:0007669"/>
    <property type="project" value="InterPro"/>
</dbReference>
<evidence type="ECO:0000313" key="15">
    <source>
        <dbReference type="EMBL" id="KAK9391360.1"/>
    </source>
</evidence>
<keyword evidence="4 12" id="KW-0964">Secreted</keyword>
<keyword evidence="8 10" id="KW-1015">Disulfide bond</keyword>
<keyword evidence="3 11" id="KW-0301">Gamma-carboxyglutamic acid</keyword>
<evidence type="ECO:0000256" key="13">
    <source>
        <dbReference type="SAM" id="MobiDB-lite"/>
    </source>
</evidence>
<proteinExistence type="inferred from homology"/>
<feature type="disulfide bond" evidence="10">
    <location>
        <begin position="185"/>
        <end position="191"/>
    </location>
</feature>
<evidence type="ECO:0000256" key="1">
    <source>
        <dbReference type="ARBA" id="ARBA00004613"/>
    </source>
</evidence>
<dbReference type="SUPFAM" id="SSF57630">
    <property type="entry name" value="GLA-domain"/>
    <property type="match status" value="1"/>
</dbReference>
<keyword evidence="7 9" id="KW-0106">Calcium</keyword>
<dbReference type="PANTHER" id="PTHR14235:SF0">
    <property type="entry name" value="OSTEOCALCIN"/>
    <property type="match status" value="1"/>
</dbReference>
<feature type="compositionally biased region" description="Basic residues" evidence="13">
    <location>
        <begin position="32"/>
        <end position="41"/>
    </location>
</feature>
<dbReference type="SMART" id="SM00069">
    <property type="entry name" value="GLA"/>
    <property type="match status" value="1"/>
</dbReference>
<dbReference type="GO" id="GO:0005509">
    <property type="term" value="F:calcium ion binding"/>
    <property type="evidence" value="ECO:0007669"/>
    <property type="project" value="UniProtKB-UniRule"/>
</dbReference>
<feature type="binding site" evidence="9">
    <location>
        <position position="192"/>
    </location>
    <ligand>
        <name>Ca(2+)</name>
        <dbReference type="ChEBI" id="CHEBI:29108"/>
        <label>1</label>
    </ligand>
</feature>
<dbReference type="GO" id="GO:0005576">
    <property type="term" value="C:extracellular region"/>
    <property type="evidence" value="ECO:0007669"/>
    <property type="project" value="UniProtKB-SubCell"/>
</dbReference>
<dbReference type="InterPro" id="IPR002384">
    <property type="entry name" value="Osteocalcin/MGP"/>
</dbReference>
<comment type="PTM">
    <text evidence="11 12">Gamma-carboxyglutamate residues are formed by vitamin K dependent carboxylation. These residues are essential for the binding of calcium.</text>
</comment>
<evidence type="ECO:0000256" key="3">
    <source>
        <dbReference type="ARBA" id="ARBA00022479"/>
    </source>
</evidence>
<comment type="caution">
    <text evidence="15">The sequence shown here is derived from an EMBL/GenBank/DDBJ whole genome shotgun (WGS) entry which is preliminary data.</text>
</comment>
<comment type="subcellular location">
    <subcellularLocation>
        <location evidence="1 12">Secreted</location>
    </subcellularLocation>
</comment>
<dbReference type="GO" id="GO:0032571">
    <property type="term" value="P:response to vitamin K"/>
    <property type="evidence" value="ECO:0007669"/>
    <property type="project" value="InterPro"/>
</dbReference>
<keyword evidence="5" id="KW-0091">Biomineralization</keyword>
<dbReference type="InterPro" id="IPR000294">
    <property type="entry name" value="GLA_domain"/>
</dbReference>
<feature type="domain" description="Gla" evidence="14">
    <location>
        <begin position="177"/>
        <end position="209"/>
    </location>
</feature>
<evidence type="ECO:0000313" key="16">
    <source>
        <dbReference type="Proteomes" id="UP001474421"/>
    </source>
</evidence>
<evidence type="ECO:0000256" key="5">
    <source>
        <dbReference type="ARBA" id="ARBA00022591"/>
    </source>
</evidence>
<gene>
    <name evidence="15" type="ORF">NXF25_018690</name>
</gene>
<keyword evidence="6 9" id="KW-0479">Metal-binding</keyword>
<evidence type="ECO:0000256" key="6">
    <source>
        <dbReference type="ARBA" id="ARBA00022723"/>
    </source>
</evidence>
<evidence type="ECO:0000256" key="2">
    <source>
        <dbReference type="ARBA" id="ARBA00008850"/>
    </source>
</evidence>
<feature type="binding site" evidence="9">
    <location>
        <position position="183"/>
    </location>
    <ligand>
        <name>Ca(2+)</name>
        <dbReference type="ChEBI" id="CHEBI:29108"/>
        <label>1</label>
    </ligand>
</feature>
<evidence type="ECO:0000256" key="11">
    <source>
        <dbReference type="PIRSR" id="PIRSR602384-3"/>
    </source>
</evidence>
<keyword evidence="16" id="KW-1185">Reference proteome</keyword>
<dbReference type="InterPro" id="IPR035972">
    <property type="entry name" value="GLA-like_dom_SF"/>
</dbReference>
<dbReference type="InterPro" id="IPR039176">
    <property type="entry name" value="Osteocalcin"/>
</dbReference>
<feature type="modified residue" description="4-carboxyglutamate" evidence="11">
    <location>
        <position position="186"/>
    </location>
</feature>